<dbReference type="Pfam" id="PF01261">
    <property type="entry name" value="AP_endonuc_2"/>
    <property type="match status" value="1"/>
</dbReference>
<accession>A0A6P1VYK5</accession>
<dbReference type="PANTHER" id="PTHR12110:SF41">
    <property type="entry name" value="INOSOSE DEHYDRATASE"/>
    <property type="match status" value="1"/>
</dbReference>
<dbReference type="PANTHER" id="PTHR12110">
    <property type="entry name" value="HYDROXYPYRUVATE ISOMERASE"/>
    <property type="match status" value="1"/>
</dbReference>
<dbReference type="Proteomes" id="UP000464577">
    <property type="component" value="Chromosome"/>
</dbReference>
<gene>
    <name evidence="2" type="ORF">GJR95_21375</name>
</gene>
<dbReference type="InterPro" id="IPR036237">
    <property type="entry name" value="Xyl_isomerase-like_sf"/>
</dbReference>
<dbReference type="InterPro" id="IPR013022">
    <property type="entry name" value="Xyl_isomerase-like_TIM-brl"/>
</dbReference>
<reference evidence="2 3" key="1">
    <citation type="submission" date="2019-11" db="EMBL/GenBank/DDBJ databases">
        <title>Spirosoma endbachense sp. nov., isolated from a natural salt meadow.</title>
        <authorList>
            <person name="Rojas J."/>
            <person name="Ambika Manirajan B."/>
            <person name="Ratering S."/>
            <person name="Suarez C."/>
            <person name="Geissler-Plaum R."/>
            <person name="Schnell S."/>
        </authorList>
    </citation>
    <scope>NUCLEOTIDE SEQUENCE [LARGE SCALE GENOMIC DNA]</scope>
    <source>
        <strain evidence="2 3">I-24</strain>
    </source>
</reference>
<dbReference type="KEGG" id="senf:GJR95_21375"/>
<organism evidence="2 3">
    <name type="scientific">Spirosoma endbachense</name>
    <dbReference type="NCBI Taxonomy" id="2666025"/>
    <lineage>
        <taxon>Bacteria</taxon>
        <taxon>Pseudomonadati</taxon>
        <taxon>Bacteroidota</taxon>
        <taxon>Cytophagia</taxon>
        <taxon>Cytophagales</taxon>
        <taxon>Cytophagaceae</taxon>
        <taxon>Spirosoma</taxon>
    </lineage>
</organism>
<dbReference type="SUPFAM" id="SSF51658">
    <property type="entry name" value="Xylose isomerase-like"/>
    <property type="match status" value="1"/>
</dbReference>
<evidence type="ECO:0000313" key="3">
    <source>
        <dbReference type="Proteomes" id="UP000464577"/>
    </source>
</evidence>
<dbReference type="Gene3D" id="3.20.20.150">
    <property type="entry name" value="Divalent-metal-dependent TIM barrel enzymes"/>
    <property type="match status" value="1"/>
</dbReference>
<proteinExistence type="predicted"/>
<protein>
    <submittedName>
        <fullName evidence="2">TIM barrel protein</fullName>
    </submittedName>
</protein>
<dbReference type="AlphaFoldDB" id="A0A6P1VYK5"/>
<evidence type="ECO:0000313" key="2">
    <source>
        <dbReference type="EMBL" id="QHV97398.1"/>
    </source>
</evidence>
<evidence type="ECO:0000259" key="1">
    <source>
        <dbReference type="Pfam" id="PF01261"/>
    </source>
</evidence>
<sequence length="268" mass="30258">MKTIKYFLLLMLITMAFVKGVPRWKTGVALYSFHHHAFKKSLDMAQRCGLTNVEGFSFQKLGEDFGDKTMGDLNATEVTLVKQMLAERNLNMSSLFVGKANGLNDWEKYFKLGQEFGVKYLVCEPLKKDWGIIDSLAGVYKTKIAIHEHKKPNLYWHPDSVLAAVKGHKNIGACADIGHWVRSGLDPVNCLKALSGHIIGIHLKDVDKSGKDVDPGKGEIDFARVVQELKRQKFTGYINVECEHNWEDNTTDVKNAIQYIQDTAKNEK</sequence>
<dbReference type="InterPro" id="IPR050312">
    <property type="entry name" value="IolE/XylAMocC-like"/>
</dbReference>
<name>A0A6P1VYK5_9BACT</name>
<dbReference type="RefSeq" id="WP_162387809.1">
    <property type="nucleotide sequence ID" value="NZ_CP045997.1"/>
</dbReference>
<dbReference type="EMBL" id="CP045997">
    <property type="protein sequence ID" value="QHV97398.1"/>
    <property type="molecule type" value="Genomic_DNA"/>
</dbReference>
<keyword evidence="3" id="KW-1185">Reference proteome</keyword>
<feature type="domain" description="Xylose isomerase-like TIM barrel" evidence="1">
    <location>
        <begin position="128"/>
        <end position="261"/>
    </location>
</feature>